<keyword evidence="9" id="KW-1185">Reference proteome</keyword>
<evidence type="ECO:0000256" key="1">
    <source>
        <dbReference type="ARBA" id="ARBA00022475"/>
    </source>
</evidence>
<sequence>MMARRSGANPMQKFGCIILLIGLAVAAFIAFRFVAGWTEQGPAKQDISIVVPEGATLSDAAVLLKRSGAVLSADAFLTRAKIFGGGKSIKAGEFVIPAGASNSDILSILQGGKTLTRLITIPEGMPSILVHERLMANDQLTGDIKVPEEGSVLPDSYAFDKGESRAAVLARMQAAMDKELAKLWAERAPNTVAKSPREAIILASIVEKETALPSERQMVAGVYSNRLRTNMMLQADPTIIYPITRGKPLGRRIRKSEIAAVNDYNTYAMVGLPKGPIANPGRLSIAAVLHPAETKALYFVADGKGGHIFADTYQQHNENVRKWFEIRRSRGEL</sequence>
<keyword evidence="3 7" id="KW-1133">Transmembrane helix</keyword>
<keyword evidence="4 7" id="KW-0472">Membrane</keyword>
<dbReference type="Proteomes" id="UP000290975">
    <property type="component" value="Unassembled WGS sequence"/>
</dbReference>
<dbReference type="GO" id="GO:0071555">
    <property type="term" value="P:cell wall organization"/>
    <property type="evidence" value="ECO:0007669"/>
    <property type="project" value="UniProtKB-KW"/>
</dbReference>
<dbReference type="Gene3D" id="3.30.160.60">
    <property type="entry name" value="Classic Zinc Finger"/>
    <property type="match status" value="1"/>
</dbReference>
<comment type="similarity">
    <text evidence="7">Belongs to the transglycosylase MltG family.</text>
</comment>
<gene>
    <name evidence="7" type="primary">mltG</name>
    <name evidence="8" type="ORF">MBESOW_P1182</name>
</gene>
<dbReference type="PANTHER" id="PTHR30518">
    <property type="entry name" value="ENDOLYTIC MUREIN TRANSGLYCOSYLASE"/>
    <property type="match status" value="1"/>
</dbReference>
<dbReference type="STRING" id="1192759.GCA_000277525_01221"/>
<keyword evidence="2 7" id="KW-0812">Transmembrane</keyword>
<dbReference type="Gene3D" id="3.30.1490.480">
    <property type="entry name" value="Endolytic murein transglycosylase"/>
    <property type="match status" value="1"/>
</dbReference>
<dbReference type="NCBIfam" id="TIGR00247">
    <property type="entry name" value="endolytic transglycosylase MltG"/>
    <property type="match status" value="1"/>
</dbReference>
<keyword evidence="1 7" id="KW-1003">Cell membrane</keyword>
<evidence type="ECO:0000256" key="2">
    <source>
        <dbReference type="ARBA" id="ARBA00022692"/>
    </source>
</evidence>
<proteinExistence type="inferred from homology"/>
<evidence type="ECO:0000256" key="3">
    <source>
        <dbReference type="ARBA" id="ARBA00022989"/>
    </source>
</evidence>
<protein>
    <recommendedName>
        <fullName evidence="7">Endolytic murein transglycosylase</fullName>
        <ecNumber evidence="7">4.2.2.29</ecNumber>
    </recommendedName>
    <alternativeName>
        <fullName evidence="7">Peptidoglycan lytic transglycosylase</fullName>
    </alternativeName>
    <alternativeName>
        <fullName evidence="7">Peptidoglycan polymerization terminase</fullName>
    </alternativeName>
</protein>
<comment type="function">
    <text evidence="7">Functions as a peptidoglycan terminase that cleaves nascent peptidoglycan strands endolytically to terminate their elongation.</text>
</comment>
<dbReference type="InterPro" id="IPR003770">
    <property type="entry name" value="MLTG-like"/>
</dbReference>
<keyword evidence="6 7" id="KW-0961">Cell wall biogenesis/degradation</keyword>
<evidence type="ECO:0000256" key="7">
    <source>
        <dbReference type="HAMAP-Rule" id="MF_02065"/>
    </source>
</evidence>
<dbReference type="HAMAP" id="MF_02065">
    <property type="entry name" value="MltG"/>
    <property type="match status" value="1"/>
</dbReference>
<dbReference type="EC" id="4.2.2.29" evidence="7"/>
<dbReference type="CDD" id="cd08010">
    <property type="entry name" value="MltG_like"/>
    <property type="match status" value="1"/>
</dbReference>
<dbReference type="EMBL" id="BBQY01000001">
    <property type="protein sequence ID" value="GBH29928.1"/>
    <property type="molecule type" value="Genomic_DNA"/>
</dbReference>
<name>A0A401IZX6_SPHXE</name>
<keyword evidence="5 7" id="KW-0456">Lyase</keyword>
<comment type="catalytic activity">
    <reaction evidence="7">
        <text>a peptidoglycan chain = a peptidoglycan chain with N-acetyl-1,6-anhydromuramyl-[peptide] at the reducing end + a peptidoglycan chain with N-acetylglucosamine at the non-reducing end.</text>
        <dbReference type="EC" id="4.2.2.29"/>
    </reaction>
</comment>
<dbReference type="GO" id="GO:0009252">
    <property type="term" value="P:peptidoglycan biosynthetic process"/>
    <property type="evidence" value="ECO:0007669"/>
    <property type="project" value="UniProtKB-UniRule"/>
</dbReference>
<reference evidence="8 9" key="1">
    <citation type="submission" date="2014-12" db="EMBL/GenBank/DDBJ databases">
        <title>Whole genome sequencing of Sphingobium xenophagum OW59.</title>
        <authorList>
            <person name="Ohta Y."/>
            <person name="Nishi S."/>
            <person name="Hatada Y."/>
        </authorList>
    </citation>
    <scope>NUCLEOTIDE SEQUENCE [LARGE SCALE GENOMIC DNA]</scope>
    <source>
        <strain evidence="8 9">OW59</strain>
    </source>
</reference>
<dbReference type="Pfam" id="PF02618">
    <property type="entry name" value="YceG"/>
    <property type="match status" value="1"/>
</dbReference>
<dbReference type="PANTHER" id="PTHR30518:SF2">
    <property type="entry name" value="ENDOLYTIC MUREIN TRANSGLYCOSYLASE"/>
    <property type="match status" value="1"/>
</dbReference>
<dbReference type="AlphaFoldDB" id="A0A401IZX6"/>
<comment type="caution">
    <text evidence="8">The sequence shown here is derived from an EMBL/GenBank/DDBJ whole genome shotgun (WGS) entry which is preliminary data.</text>
</comment>
<evidence type="ECO:0000256" key="6">
    <source>
        <dbReference type="ARBA" id="ARBA00023316"/>
    </source>
</evidence>
<feature type="site" description="Important for catalytic activity" evidence="7">
    <location>
        <position position="209"/>
    </location>
</feature>
<organism evidence="8 9">
    <name type="scientific">Sphingobium xenophagum</name>
    <dbReference type="NCBI Taxonomy" id="121428"/>
    <lineage>
        <taxon>Bacteria</taxon>
        <taxon>Pseudomonadati</taxon>
        <taxon>Pseudomonadota</taxon>
        <taxon>Alphaproteobacteria</taxon>
        <taxon>Sphingomonadales</taxon>
        <taxon>Sphingomonadaceae</taxon>
        <taxon>Sphingobium</taxon>
    </lineage>
</organism>
<keyword evidence="7" id="KW-0997">Cell inner membrane</keyword>
<dbReference type="GO" id="GO:0005886">
    <property type="term" value="C:plasma membrane"/>
    <property type="evidence" value="ECO:0007669"/>
    <property type="project" value="UniProtKB-UniRule"/>
</dbReference>
<evidence type="ECO:0000313" key="9">
    <source>
        <dbReference type="Proteomes" id="UP000290975"/>
    </source>
</evidence>
<evidence type="ECO:0000256" key="5">
    <source>
        <dbReference type="ARBA" id="ARBA00023239"/>
    </source>
</evidence>
<dbReference type="GO" id="GO:0008932">
    <property type="term" value="F:lytic endotransglycosylase activity"/>
    <property type="evidence" value="ECO:0007669"/>
    <property type="project" value="UniProtKB-UniRule"/>
</dbReference>
<accession>A0A401IZX6</accession>
<evidence type="ECO:0000256" key="4">
    <source>
        <dbReference type="ARBA" id="ARBA00023136"/>
    </source>
</evidence>
<evidence type="ECO:0000313" key="8">
    <source>
        <dbReference type="EMBL" id="GBH29928.1"/>
    </source>
</evidence>